<evidence type="ECO:0000313" key="3">
    <source>
        <dbReference type="Proteomes" id="UP000184330"/>
    </source>
</evidence>
<dbReference type="Pfam" id="PF24476">
    <property type="entry name" value="DUF7580"/>
    <property type="match status" value="1"/>
</dbReference>
<protein>
    <recommendedName>
        <fullName evidence="1">DUF7580 domain-containing protein</fullName>
    </recommendedName>
</protein>
<keyword evidence="3" id="KW-1185">Reference proteome</keyword>
<dbReference type="Proteomes" id="UP000184330">
    <property type="component" value="Unassembled WGS sequence"/>
</dbReference>
<dbReference type="EMBL" id="FJOG01000035">
    <property type="protein sequence ID" value="CZR66195.1"/>
    <property type="molecule type" value="Genomic_DNA"/>
</dbReference>
<proteinExistence type="predicted"/>
<evidence type="ECO:0000259" key="1">
    <source>
        <dbReference type="Pfam" id="PF24476"/>
    </source>
</evidence>
<dbReference type="AlphaFoldDB" id="A0A1L7XMB8"/>
<feature type="domain" description="DUF7580" evidence="1">
    <location>
        <begin position="9"/>
        <end position="181"/>
    </location>
</feature>
<dbReference type="PANTHER" id="PTHR35186">
    <property type="entry name" value="ANK_REP_REGION DOMAIN-CONTAINING PROTEIN"/>
    <property type="match status" value="1"/>
</dbReference>
<evidence type="ECO:0000313" key="2">
    <source>
        <dbReference type="EMBL" id="CZR66195.1"/>
    </source>
</evidence>
<accession>A0A1L7XMB8</accession>
<reference evidence="2 3" key="1">
    <citation type="submission" date="2016-03" db="EMBL/GenBank/DDBJ databases">
        <authorList>
            <person name="Ploux O."/>
        </authorList>
    </citation>
    <scope>NUCLEOTIDE SEQUENCE [LARGE SCALE GENOMIC DNA]</scope>
    <source>
        <strain evidence="2 3">UAMH 11012</strain>
    </source>
</reference>
<sequence>MRRREAWTSKFKLARQLTLAVLRFQSTPWVRETLNSKGIHFLESETITQNHGYSLEDPFIRIQLSQAANNRQLTANSNAYQLSRNEFLFNLGVILLELGYDAPLRYLRNAEDIRDGDTDASWYTQFFTARRLGRSAPRELDARYGRLAKKCLECDFGVGDDLNSMELQAAIVMDVVNELDRCIKLDGHIDSILSV</sequence>
<gene>
    <name evidence="2" type="ORF">PAC_16096</name>
</gene>
<dbReference type="PANTHER" id="PTHR35186:SF4">
    <property type="entry name" value="PRION-INHIBITION AND PROPAGATION HELO DOMAIN-CONTAINING PROTEIN"/>
    <property type="match status" value="1"/>
</dbReference>
<name>A0A1L7XMB8_9HELO</name>
<dbReference type="InterPro" id="IPR056002">
    <property type="entry name" value="DUF7580"/>
</dbReference>
<dbReference type="STRING" id="576137.A0A1L7XMB8"/>
<organism evidence="2 3">
    <name type="scientific">Phialocephala subalpina</name>
    <dbReference type="NCBI Taxonomy" id="576137"/>
    <lineage>
        <taxon>Eukaryota</taxon>
        <taxon>Fungi</taxon>
        <taxon>Dikarya</taxon>
        <taxon>Ascomycota</taxon>
        <taxon>Pezizomycotina</taxon>
        <taxon>Leotiomycetes</taxon>
        <taxon>Helotiales</taxon>
        <taxon>Mollisiaceae</taxon>
        <taxon>Phialocephala</taxon>
        <taxon>Phialocephala fortinii species complex</taxon>
    </lineage>
</organism>
<dbReference type="OrthoDB" id="5331891at2759"/>